<evidence type="ECO:0000313" key="2">
    <source>
        <dbReference type="Proteomes" id="UP000183832"/>
    </source>
</evidence>
<sequence length="255" mass="28531">MKVKFLLHVLVKRNQAACLESYRQQAKSEDATTAVLHVDWSQSYQCLQQDEIYAAYWERKKHRVSIFTAMMWHRGEKSMAVALDSQDHTKKTVIPCLDKLFSEEIPTTATTVHIFSDNAPGQFKNKYTMAVLPALEKKHNKKIVWHYLAAQHGKGAADGIGGGLKRAARNRSKTGATISDAKTFVKNQSPLSKVALKLIVDDSEIDKINAEIGLELLLHCELLSVNSQGYDENINPDDDPILGSKLVEKLIKSTV</sequence>
<reference evidence="1 2" key="1">
    <citation type="submission" date="2015-04" db="EMBL/GenBank/DDBJ databases">
        <authorList>
            <person name="Syromyatnikov M.Y."/>
            <person name="Popov V.N."/>
        </authorList>
    </citation>
    <scope>NUCLEOTIDE SEQUENCE [LARGE SCALE GENOMIC DNA]</scope>
</reference>
<accession>A0A1J1HUP5</accession>
<dbReference type="PANTHER" id="PTHR46601">
    <property type="entry name" value="ULP_PROTEASE DOMAIN-CONTAINING PROTEIN"/>
    <property type="match status" value="1"/>
</dbReference>
<proteinExistence type="predicted"/>
<gene>
    <name evidence="1" type="ORF">CLUMA_CG003608</name>
</gene>
<protein>
    <submittedName>
        <fullName evidence="1">CLUMA_CG003608, isoform A</fullName>
    </submittedName>
</protein>
<dbReference type="EMBL" id="CVRI01000014">
    <property type="protein sequence ID" value="CRK89881.1"/>
    <property type="molecule type" value="Genomic_DNA"/>
</dbReference>
<dbReference type="AlphaFoldDB" id="A0A1J1HUP5"/>
<dbReference type="Proteomes" id="UP000183832">
    <property type="component" value="Unassembled WGS sequence"/>
</dbReference>
<dbReference type="PANTHER" id="PTHR46601:SF2">
    <property type="entry name" value="UBIQUITIN-LIKE PROTEASE FAMILY PROFILE DOMAIN-CONTAINING PROTEIN"/>
    <property type="match status" value="1"/>
</dbReference>
<name>A0A1J1HUP5_9DIPT</name>
<evidence type="ECO:0000313" key="1">
    <source>
        <dbReference type="EMBL" id="CRK89881.1"/>
    </source>
</evidence>
<keyword evidence="2" id="KW-1185">Reference proteome</keyword>
<dbReference type="OrthoDB" id="6375801at2759"/>
<organism evidence="1 2">
    <name type="scientific">Clunio marinus</name>
    <dbReference type="NCBI Taxonomy" id="568069"/>
    <lineage>
        <taxon>Eukaryota</taxon>
        <taxon>Metazoa</taxon>
        <taxon>Ecdysozoa</taxon>
        <taxon>Arthropoda</taxon>
        <taxon>Hexapoda</taxon>
        <taxon>Insecta</taxon>
        <taxon>Pterygota</taxon>
        <taxon>Neoptera</taxon>
        <taxon>Endopterygota</taxon>
        <taxon>Diptera</taxon>
        <taxon>Nematocera</taxon>
        <taxon>Chironomoidea</taxon>
        <taxon>Chironomidae</taxon>
        <taxon>Clunio</taxon>
    </lineage>
</organism>